<feature type="transmembrane region" description="Helical" evidence="1">
    <location>
        <begin position="12"/>
        <end position="30"/>
    </location>
</feature>
<dbReference type="EMBL" id="JAGVSJ010000063">
    <property type="protein sequence ID" value="MBX8632757.1"/>
    <property type="molecule type" value="Genomic_DNA"/>
</dbReference>
<feature type="transmembrane region" description="Helical" evidence="1">
    <location>
        <begin position="244"/>
        <end position="267"/>
    </location>
</feature>
<evidence type="ECO:0000313" key="2">
    <source>
        <dbReference type="EMBL" id="MBX8632757.1"/>
    </source>
</evidence>
<organism evidence="2 3">
    <name type="scientific">Candidatus Sysuiplasma superficiale</name>
    <dbReference type="NCBI Taxonomy" id="2823368"/>
    <lineage>
        <taxon>Archaea</taxon>
        <taxon>Methanobacteriati</taxon>
        <taxon>Thermoplasmatota</taxon>
        <taxon>Thermoplasmata</taxon>
        <taxon>Candidatus Sysuiplasmatales</taxon>
        <taxon>Candidatus Sysuiplasmataceae</taxon>
        <taxon>Candidatus Sysuiplasma</taxon>
    </lineage>
</organism>
<dbReference type="AlphaFoldDB" id="A0A8J8CGM4"/>
<evidence type="ECO:0000256" key="1">
    <source>
        <dbReference type="SAM" id="Phobius"/>
    </source>
</evidence>
<evidence type="ECO:0008006" key="4">
    <source>
        <dbReference type="Google" id="ProtNLM"/>
    </source>
</evidence>
<dbReference type="Proteomes" id="UP000716004">
    <property type="component" value="Unassembled WGS sequence"/>
</dbReference>
<comment type="caution">
    <text evidence="2">The sequence shown here is derived from an EMBL/GenBank/DDBJ whole genome shotgun (WGS) entry which is preliminary data.</text>
</comment>
<proteinExistence type="predicted"/>
<protein>
    <recommendedName>
        <fullName evidence="4">Transmembrane protein</fullName>
    </recommendedName>
</protein>
<keyword evidence="1" id="KW-0472">Membrane</keyword>
<evidence type="ECO:0000313" key="3">
    <source>
        <dbReference type="Proteomes" id="UP000716004"/>
    </source>
</evidence>
<keyword evidence="1" id="KW-0812">Transmembrane</keyword>
<reference evidence="2" key="1">
    <citation type="submission" date="2021-04" db="EMBL/GenBank/DDBJ databases">
        <title>Genomic insights into ecological role and evolution of a novel Thermoplasmata order Candidatus Sysuiplasmatales.</title>
        <authorList>
            <person name="Yuan Y."/>
        </authorList>
    </citation>
    <scope>NUCLEOTIDE SEQUENCE</scope>
    <source>
        <strain evidence="2">YP2-bin.285</strain>
    </source>
</reference>
<sequence>MSVERVRRRKILIFVLAIAMVSSVIIAYSSDLIASSTRTSEVTGNKFTAESYAGLDLNATLLNNSLYGENLIANPGIIFKNITSQINISAYFGYVAGDAVNVFSQIEIRQILYSSTTPPYTKLLNATTVSYTLSGAQAFVHIPIRVNITKVLLYAEQVDRQLNIRFAEPSLIVNITGISEIGNTVSDLNASLNMSFNYDNEQALYYGQLTNYTYISNGGNHYWHSSVTVNDDSVIQLPNYRTDFYFISAASAVLFVALLSLMTYLLLPPKKDKLTKFKAENKEDIIRISSPPVISDEDFLLDSLEELHRIALISGSPIMLYEANGLSMLYLKTPQATYYMKYRTPMSKGQMKS</sequence>
<keyword evidence="1" id="KW-1133">Transmembrane helix</keyword>
<accession>A0A8J8CGM4</accession>
<gene>
    <name evidence="2" type="ORF">J9259_09640</name>
</gene>
<name>A0A8J8CGM4_9ARCH</name>